<name>A0A0E0HV57_ORYNI</name>
<accession>A0A0E0HV57</accession>
<dbReference type="AlphaFoldDB" id="A0A0E0HV57"/>
<dbReference type="Proteomes" id="UP000006591">
    <property type="component" value="Chromosome 6"/>
</dbReference>
<keyword evidence="2" id="KW-1185">Reference proteome</keyword>
<dbReference type="HOGENOM" id="CLU_638399_0_0_1"/>
<dbReference type="EnsemblPlants" id="ONIVA06G29420.8">
    <property type="protein sequence ID" value="ONIVA06G29420.8"/>
    <property type="gene ID" value="ONIVA06G29420"/>
</dbReference>
<proteinExistence type="predicted"/>
<evidence type="ECO:0000313" key="2">
    <source>
        <dbReference type="Proteomes" id="UP000006591"/>
    </source>
</evidence>
<reference evidence="1" key="1">
    <citation type="submission" date="2015-04" db="UniProtKB">
        <authorList>
            <consortium name="EnsemblPlants"/>
        </authorList>
    </citation>
    <scope>IDENTIFICATION</scope>
    <source>
        <strain evidence="1">SL10</strain>
    </source>
</reference>
<organism evidence="1">
    <name type="scientific">Oryza nivara</name>
    <name type="common">Indian wild rice</name>
    <name type="synonym">Oryza sativa f. spontanea</name>
    <dbReference type="NCBI Taxonomy" id="4536"/>
    <lineage>
        <taxon>Eukaryota</taxon>
        <taxon>Viridiplantae</taxon>
        <taxon>Streptophyta</taxon>
        <taxon>Embryophyta</taxon>
        <taxon>Tracheophyta</taxon>
        <taxon>Spermatophyta</taxon>
        <taxon>Magnoliopsida</taxon>
        <taxon>Liliopsida</taxon>
        <taxon>Poales</taxon>
        <taxon>Poaceae</taxon>
        <taxon>BOP clade</taxon>
        <taxon>Oryzoideae</taxon>
        <taxon>Oryzeae</taxon>
        <taxon>Oryzinae</taxon>
        <taxon>Oryza</taxon>
    </lineage>
</organism>
<dbReference type="Gramene" id="ONIVA06G29420.8">
    <property type="protein sequence ID" value="ONIVA06G29420.8"/>
    <property type="gene ID" value="ONIVA06G29420"/>
</dbReference>
<reference evidence="1" key="2">
    <citation type="submission" date="2018-04" db="EMBL/GenBank/DDBJ databases">
        <title>OnivRS2 (Oryza nivara Reference Sequence Version 2).</title>
        <authorList>
            <person name="Zhang J."/>
            <person name="Kudrna D."/>
            <person name="Lee S."/>
            <person name="Talag J."/>
            <person name="Rajasekar S."/>
            <person name="Welchert J."/>
            <person name="Hsing Y.-I."/>
            <person name="Wing R.A."/>
        </authorList>
    </citation>
    <scope>NUCLEOTIDE SEQUENCE [LARGE SCALE GENOMIC DNA]</scope>
    <source>
        <strain evidence="1">SL10</strain>
    </source>
</reference>
<sequence>MVSGLWQEVARPFQRVGELGEVELHILLVQVHRLDGVPAFLVHIVWMLDVEMVSRVELSQRALVEGDIVLHVVDIHVLGWILEGDTGEPFEPPEWHHLDEHGAAGEEHHVGEAGAMDAHHHVGGVDEAREVGHVGVVVRLGDAHVEPGERGGVRHGALVEEAARALAGDDEEARLVAPRRARARRDGALQAEGAAEEALEVGDGDAARGARRVDAHGAVERGADEDPREAVHLLVVVDVDDVVPGELPEQRRELVEPPILDPAEQELHLAAEVVGAGEERDEHVGVVMVQVAGEAAAGEEERRDGVVARAERRHGAVVGAAEGDERELPHVVHGDGVVEARVRLGPPLLVERVDVDLGVVAVDADVAHGGAPLRPLARDVARRPGRVEVLLPYRPRHLVPRAVVILVDLHHLHLLRRLGCNHNYSQLITP</sequence>
<evidence type="ECO:0000313" key="1">
    <source>
        <dbReference type="EnsemblPlants" id="ONIVA06G29420.8"/>
    </source>
</evidence>
<protein>
    <submittedName>
        <fullName evidence="1">Protein DETOXIFICATION</fullName>
    </submittedName>
</protein>